<evidence type="ECO:0000313" key="5">
    <source>
        <dbReference type="Proteomes" id="UP000799757"/>
    </source>
</evidence>
<feature type="region of interest" description="Disordered" evidence="2">
    <location>
        <begin position="272"/>
        <end position="416"/>
    </location>
</feature>
<dbReference type="InterPro" id="IPR001878">
    <property type="entry name" value="Znf_CCHC"/>
</dbReference>
<evidence type="ECO:0000256" key="1">
    <source>
        <dbReference type="PROSITE-ProRule" id="PRU00047"/>
    </source>
</evidence>
<reference evidence="4" key="1">
    <citation type="journal article" date="2020" name="Stud. Mycol.">
        <title>101 Dothideomycetes genomes: a test case for predicting lifestyles and emergence of pathogens.</title>
        <authorList>
            <person name="Haridas S."/>
            <person name="Albert R."/>
            <person name="Binder M."/>
            <person name="Bloem J."/>
            <person name="Labutti K."/>
            <person name="Salamov A."/>
            <person name="Andreopoulos B."/>
            <person name="Baker S."/>
            <person name="Barry K."/>
            <person name="Bills G."/>
            <person name="Bluhm B."/>
            <person name="Cannon C."/>
            <person name="Castanera R."/>
            <person name="Culley D."/>
            <person name="Daum C."/>
            <person name="Ezra D."/>
            <person name="Gonzalez J."/>
            <person name="Henrissat B."/>
            <person name="Kuo A."/>
            <person name="Liang C."/>
            <person name="Lipzen A."/>
            <person name="Lutzoni F."/>
            <person name="Magnuson J."/>
            <person name="Mondo S."/>
            <person name="Nolan M."/>
            <person name="Ohm R."/>
            <person name="Pangilinan J."/>
            <person name="Park H.-J."/>
            <person name="Ramirez L."/>
            <person name="Alfaro M."/>
            <person name="Sun H."/>
            <person name="Tritt A."/>
            <person name="Yoshinaga Y."/>
            <person name="Zwiers L.-H."/>
            <person name="Turgeon B."/>
            <person name="Goodwin S."/>
            <person name="Spatafora J."/>
            <person name="Crous P."/>
            <person name="Grigoriev I."/>
        </authorList>
    </citation>
    <scope>NUCLEOTIDE SEQUENCE</scope>
    <source>
        <strain evidence="4">CBS 109.77</strain>
    </source>
</reference>
<feature type="compositionally biased region" description="Basic residues" evidence="2">
    <location>
        <begin position="307"/>
        <end position="317"/>
    </location>
</feature>
<evidence type="ECO:0000256" key="2">
    <source>
        <dbReference type="SAM" id="MobiDB-lite"/>
    </source>
</evidence>
<dbReference type="SUPFAM" id="SSF57756">
    <property type="entry name" value="Retrovirus zinc finger-like domains"/>
    <property type="match status" value="1"/>
</dbReference>
<keyword evidence="5" id="KW-1185">Reference proteome</keyword>
<dbReference type="SMART" id="SM00343">
    <property type="entry name" value="ZnF_C2HC"/>
    <property type="match status" value="2"/>
</dbReference>
<dbReference type="AlphaFoldDB" id="A0A6A6XRW6"/>
<name>A0A6A6XRW6_9PLEO</name>
<dbReference type="Gene3D" id="4.10.60.10">
    <property type="entry name" value="Zinc finger, CCHC-type"/>
    <property type="match status" value="1"/>
</dbReference>
<dbReference type="Pfam" id="PF00098">
    <property type="entry name" value="zf-CCHC"/>
    <property type="match status" value="1"/>
</dbReference>
<dbReference type="EMBL" id="MU001777">
    <property type="protein sequence ID" value="KAF2798745.1"/>
    <property type="molecule type" value="Genomic_DNA"/>
</dbReference>
<feature type="region of interest" description="Disordered" evidence="2">
    <location>
        <begin position="1"/>
        <end position="56"/>
    </location>
</feature>
<feature type="compositionally biased region" description="Basic and acidic residues" evidence="2">
    <location>
        <begin position="324"/>
        <end position="335"/>
    </location>
</feature>
<feature type="domain" description="CCHC-type" evidence="3">
    <location>
        <begin position="438"/>
        <end position="452"/>
    </location>
</feature>
<gene>
    <name evidence="4" type="ORF">K505DRAFT_371478</name>
</gene>
<keyword evidence="1" id="KW-0479">Metal-binding</keyword>
<keyword evidence="1" id="KW-0862">Zinc</keyword>
<dbReference type="Proteomes" id="UP000799757">
    <property type="component" value="Unassembled WGS sequence"/>
</dbReference>
<protein>
    <recommendedName>
        <fullName evidence="3">CCHC-type domain-containing protein</fullName>
    </recommendedName>
</protein>
<dbReference type="OrthoDB" id="3863715at2759"/>
<dbReference type="InterPro" id="IPR036875">
    <property type="entry name" value="Znf_CCHC_sf"/>
</dbReference>
<feature type="compositionally biased region" description="Polar residues" evidence="2">
    <location>
        <begin position="12"/>
        <end position="22"/>
    </location>
</feature>
<evidence type="ECO:0000313" key="4">
    <source>
        <dbReference type="EMBL" id="KAF2798745.1"/>
    </source>
</evidence>
<sequence>MPVAAHSENKMGGTTNKTSSPTRETRKDSATGAVRGKESQVASETSATIKKPPTSPYLSPGQLAKLKSGPKVHIFIGPADFQYVGVEGAYANLLAHFSNYAKAKLVNERAPGLSIIDGAKTAVVWIYKYMLAGGSDPDGLEKLDDLPIADLVVMYSHCVVLEYQQLMDRILALLHEKLYHSLPDVSTIKNIAIFAPSINKLAAKAVARILVQPLEFDYGPYMAHATNDDDFSTAIGLAVQDMLKRRIVTGVEYYNSDRPNRYVTWSTQYYRKRAQRTSPPPESKKTQPSTKDTQPVTPIAPTEGNKQKKSQKPKRATKSLAPSKVDETLKDDKSPHKPTTTLLDAGDSNSDPKAHVGDGTTIRPTQKYRKKPRCYTCKERGHTQHHCTNHISKDSVAQDTTTVPATPIKKTPDESTSKKLVDAIKEVTKKPVRPPPVCYACNDEGHIARNCPAPPAAYLQGAQTSNKNGVMEDITSQARTSAFHGRNKFYRRAKAERVHYDSIVVVGNGEGLRTCDREVRPGEYTRTGLPI</sequence>
<dbReference type="GO" id="GO:0003676">
    <property type="term" value="F:nucleic acid binding"/>
    <property type="evidence" value="ECO:0007669"/>
    <property type="project" value="InterPro"/>
</dbReference>
<organism evidence="4 5">
    <name type="scientific">Melanomma pulvis-pyrius CBS 109.77</name>
    <dbReference type="NCBI Taxonomy" id="1314802"/>
    <lineage>
        <taxon>Eukaryota</taxon>
        <taxon>Fungi</taxon>
        <taxon>Dikarya</taxon>
        <taxon>Ascomycota</taxon>
        <taxon>Pezizomycotina</taxon>
        <taxon>Dothideomycetes</taxon>
        <taxon>Pleosporomycetidae</taxon>
        <taxon>Pleosporales</taxon>
        <taxon>Melanommataceae</taxon>
        <taxon>Melanomma</taxon>
    </lineage>
</organism>
<dbReference type="PROSITE" id="PS50158">
    <property type="entry name" value="ZF_CCHC"/>
    <property type="match status" value="1"/>
</dbReference>
<evidence type="ECO:0000259" key="3">
    <source>
        <dbReference type="PROSITE" id="PS50158"/>
    </source>
</evidence>
<feature type="compositionally biased region" description="Polar residues" evidence="2">
    <location>
        <begin position="395"/>
        <end position="404"/>
    </location>
</feature>
<feature type="compositionally biased region" description="Polar residues" evidence="2">
    <location>
        <begin position="286"/>
        <end position="296"/>
    </location>
</feature>
<proteinExistence type="predicted"/>
<dbReference type="GO" id="GO:0008270">
    <property type="term" value="F:zinc ion binding"/>
    <property type="evidence" value="ECO:0007669"/>
    <property type="project" value="UniProtKB-KW"/>
</dbReference>
<accession>A0A6A6XRW6</accession>
<feature type="compositionally biased region" description="Polar residues" evidence="2">
    <location>
        <begin position="337"/>
        <end position="349"/>
    </location>
</feature>
<keyword evidence="1" id="KW-0863">Zinc-finger</keyword>